<keyword evidence="2" id="KW-1185">Reference proteome</keyword>
<evidence type="ECO:0000313" key="2">
    <source>
        <dbReference type="Proteomes" id="UP000032300"/>
    </source>
</evidence>
<dbReference type="RefSeq" id="WP_044333526.1">
    <property type="nucleotide sequence ID" value="NZ_CP010836.1"/>
</dbReference>
<name>A0A7U4J9V7_9SPHN</name>
<dbReference type="OrthoDB" id="9990724at2"/>
<organism evidence="1 2">
    <name type="scientific">Sphingomonas hengshuiensis</name>
    <dbReference type="NCBI Taxonomy" id="1609977"/>
    <lineage>
        <taxon>Bacteria</taxon>
        <taxon>Pseudomonadati</taxon>
        <taxon>Pseudomonadota</taxon>
        <taxon>Alphaproteobacteria</taxon>
        <taxon>Sphingomonadales</taxon>
        <taxon>Sphingomonadaceae</taxon>
        <taxon>Sphingomonas</taxon>
    </lineage>
</organism>
<sequence length="73" mass="7945">MAEPIVDQLERASADLDKLIHDMRLRTYTAREYDAFEASAQAIATGIVTPFRGSAARPATIKVTPGRNGGVWV</sequence>
<dbReference type="Proteomes" id="UP000032300">
    <property type="component" value="Chromosome"/>
</dbReference>
<evidence type="ECO:0000313" key="1">
    <source>
        <dbReference type="EMBL" id="AJP72940.1"/>
    </source>
</evidence>
<protein>
    <submittedName>
        <fullName evidence="1">Uncharacterized protein</fullName>
    </submittedName>
</protein>
<reference evidence="1 2" key="2">
    <citation type="submission" date="2015-02" db="EMBL/GenBank/DDBJ databases">
        <title>The complete genome of Sphingomonas hengshuiensis sp. WHSC-8 isolated from soil of Hengshui Lake.</title>
        <authorList>
            <person name="Wei S."/>
            <person name="Guo J."/>
            <person name="Su C."/>
            <person name="Wu R."/>
            <person name="Zhang Z."/>
            <person name="Liang K."/>
            <person name="Li H."/>
            <person name="Wang T."/>
            <person name="Liu H."/>
            <person name="Zhang C."/>
            <person name="Li Z."/>
            <person name="Wang Q."/>
            <person name="Meng J."/>
        </authorList>
    </citation>
    <scope>NUCLEOTIDE SEQUENCE [LARGE SCALE GENOMIC DNA]</scope>
    <source>
        <strain evidence="1 2">WHSC-8</strain>
    </source>
</reference>
<dbReference type="AlphaFoldDB" id="A0A7U4J9V7"/>
<gene>
    <name evidence="1" type="ORF">TS85_15790</name>
</gene>
<proteinExistence type="predicted"/>
<dbReference type="EMBL" id="CP010836">
    <property type="protein sequence ID" value="AJP72940.1"/>
    <property type="molecule type" value="Genomic_DNA"/>
</dbReference>
<dbReference type="KEGG" id="sphi:TS85_15790"/>
<accession>A0A7U4J9V7</accession>
<reference evidence="1 2" key="1">
    <citation type="journal article" date="2015" name="Int. J. Syst. Evol. Microbiol.">
        <title>Sphingomonas hengshuiensis sp. nov., isolated from lake wetland.</title>
        <authorList>
            <person name="Wei S."/>
            <person name="Wang T."/>
            <person name="Liu H."/>
            <person name="Zhang C."/>
            <person name="Guo J."/>
            <person name="Wang Q."/>
            <person name="Liang K."/>
            <person name="Zhang Z."/>
        </authorList>
    </citation>
    <scope>NUCLEOTIDE SEQUENCE [LARGE SCALE GENOMIC DNA]</scope>
    <source>
        <strain evidence="1 2">WHSC-8</strain>
    </source>
</reference>